<reference evidence="1 2" key="1">
    <citation type="submission" date="2015-01" db="EMBL/GenBank/DDBJ databases">
        <title>Genome of allotetraploid Gossypium barbadense reveals genomic plasticity and fiber elongation in cotton evolution.</title>
        <authorList>
            <person name="Chen X."/>
            <person name="Liu X."/>
            <person name="Zhao B."/>
            <person name="Zheng H."/>
            <person name="Hu Y."/>
            <person name="Lu G."/>
            <person name="Yang C."/>
            <person name="Chen J."/>
            <person name="Shan C."/>
            <person name="Zhang L."/>
            <person name="Zhou Y."/>
            <person name="Wang L."/>
            <person name="Guo W."/>
            <person name="Bai Y."/>
            <person name="Ruan J."/>
            <person name="Shangguan X."/>
            <person name="Mao Y."/>
            <person name="Jiang J."/>
            <person name="Zhu Y."/>
            <person name="Lei J."/>
            <person name="Kang H."/>
            <person name="Chen S."/>
            <person name="He X."/>
            <person name="Wang R."/>
            <person name="Wang Y."/>
            <person name="Chen J."/>
            <person name="Wang L."/>
            <person name="Yu S."/>
            <person name="Wang B."/>
            <person name="Wei J."/>
            <person name="Song S."/>
            <person name="Lu X."/>
            <person name="Gao Z."/>
            <person name="Gu W."/>
            <person name="Deng X."/>
            <person name="Ma D."/>
            <person name="Wang S."/>
            <person name="Liang W."/>
            <person name="Fang L."/>
            <person name="Cai C."/>
            <person name="Zhu X."/>
            <person name="Zhou B."/>
            <person name="Zhang Y."/>
            <person name="Chen Z."/>
            <person name="Xu S."/>
            <person name="Zhu R."/>
            <person name="Wang S."/>
            <person name="Zhang T."/>
            <person name="Zhao G."/>
        </authorList>
    </citation>
    <scope>NUCLEOTIDE SEQUENCE [LARGE SCALE GENOMIC DNA]</scope>
    <source>
        <strain evidence="2">cv. Xinhai21</strain>
        <tissue evidence="1">Leaf</tissue>
    </source>
</reference>
<name>A0A2P5XUH0_GOSBA</name>
<dbReference type="InterPro" id="IPR029063">
    <property type="entry name" value="SAM-dependent_MTases_sf"/>
</dbReference>
<evidence type="ECO:0000313" key="1">
    <source>
        <dbReference type="EMBL" id="PPS06999.1"/>
    </source>
</evidence>
<evidence type="ECO:0008006" key="3">
    <source>
        <dbReference type="Google" id="ProtNLM"/>
    </source>
</evidence>
<gene>
    <name evidence="1" type="ORF">GOBAR_AA13655</name>
</gene>
<dbReference type="AlphaFoldDB" id="A0A2P5XUH0"/>
<dbReference type="Pfam" id="PF10294">
    <property type="entry name" value="Methyltransf_16"/>
    <property type="match status" value="1"/>
</dbReference>
<dbReference type="GO" id="GO:0008276">
    <property type="term" value="F:protein methyltransferase activity"/>
    <property type="evidence" value="ECO:0007669"/>
    <property type="project" value="InterPro"/>
</dbReference>
<dbReference type="GO" id="GO:0005634">
    <property type="term" value="C:nucleus"/>
    <property type="evidence" value="ECO:0007669"/>
    <property type="project" value="TreeGrafter"/>
</dbReference>
<evidence type="ECO:0000313" key="2">
    <source>
        <dbReference type="Proteomes" id="UP000239757"/>
    </source>
</evidence>
<dbReference type="Proteomes" id="UP000239757">
    <property type="component" value="Unassembled WGS sequence"/>
</dbReference>
<accession>A0A2P5XUH0</accession>
<proteinExistence type="predicted"/>
<dbReference type="PANTHER" id="PTHR23108:SF0">
    <property type="entry name" value="METHYLTRANSFERASE-LIKE PROTEIN 22"/>
    <property type="match status" value="1"/>
</dbReference>
<sequence length="480" mass="53707">MNGGDSKDDEEEREQVMSEVHLGCPPGISGPHISRFTICLPSGVESSRFNGLFKEEESCTDQEIRFDEDGDLILPRRRQISRRCFTMKIQHNITSSIPSVGLQVWKAELILSDFVLHKMCTSMEFHGIVSLELGAGTGSVGVVASSICVVQWAIAIKIGLGGLARLSGQRTIRDYGMNLSVGATRSGWHKPCPEERIQWDAIRVQLVPHLEGCIFRYQRHGNIQSTKGHTTFVGGMGIYETTPAIEMRPNLSLCPMRVEWIIILGLEGPRWTCNRNVNSMQQGLAGMLLAHAAKTVFLTDHGDQILENCLKNVQLNSGVLNHQKVVYVRELDWTHPWPPKVSSDLATQERFSWSSSELEEVQKASLLLAADVIYSDDLTDALFGILERIMSQGSEKVLYLALEKRYNFSLDDLDVVANGYLNFRSYLKDDSECEGLELGSLPCFMGKCIDVAEIPQYVGGYDRGDDVELWEIRYSKGKKL</sequence>
<dbReference type="InterPro" id="IPR019410">
    <property type="entry name" value="Methyltransf_16"/>
</dbReference>
<dbReference type="OrthoDB" id="46564at2759"/>
<protein>
    <recommendedName>
        <fullName evidence="3">Methyltransferase-like protein 22</fullName>
    </recommendedName>
</protein>
<dbReference type="Gene3D" id="3.40.50.150">
    <property type="entry name" value="Vaccinia Virus protein VP39"/>
    <property type="match status" value="2"/>
</dbReference>
<organism evidence="1 2">
    <name type="scientific">Gossypium barbadense</name>
    <name type="common">Sea Island cotton</name>
    <name type="synonym">Hibiscus barbadensis</name>
    <dbReference type="NCBI Taxonomy" id="3634"/>
    <lineage>
        <taxon>Eukaryota</taxon>
        <taxon>Viridiplantae</taxon>
        <taxon>Streptophyta</taxon>
        <taxon>Embryophyta</taxon>
        <taxon>Tracheophyta</taxon>
        <taxon>Spermatophyta</taxon>
        <taxon>Magnoliopsida</taxon>
        <taxon>eudicotyledons</taxon>
        <taxon>Gunneridae</taxon>
        <taxon>Pentapetalae</taxon>
        <taxon>rosids</taxon>
        <taxon>malvids</taxon>
        <taxon>Malvales</taxon>
        <taxon>Malvaceae</taxon>
        <taxon>Malvoideae</taxon>
        <taxon>Gossypium</taxon>
    </lineage>
</organism>
<dbReference type="EMBL" id="KZ664204">
    <property type="protein sequence ID" value="PPS06999.1"/>
    <property type="molecule type" value="Genomic_DNA"/>
</dbReference>
<dbReference type="InterPro" id="IPR038899">
    <property type="entry name" value="METTL22"/>
</dbReference>
<dbReference type="PANTHER" id="PTHR23108">
    <property type="entry name" value="METHYLTRANSFERASE-RELATED"/>
    <property type="match status" value="1"/>
</dbReference>